<protein>
    <submittedName>
        <fullName evidence="4">Circularly permuted ATP-grasp superfamily protein/putative alpha-E superfamily protein</fullName>
    </submittedName>
</protein>
<gene>
    <name evidence="4" type="ORF">ABIE13_000377</name>
</gene>
<dbReference type="SUPFAM" id="SSF56059">
    <property type="entry name" value="Glutathione synthetase ATP-binding domain-like"/>
    <property type="match status" value="1"/>
</dbReference>
<dbReference type="Pfam" id="PF14403">
    <property type="entry name" value="CP_ATPgrasp_2"/>
    <property type="match status" value="1"/>
</dbReference>
<dbReference type="Gene3D" id="3.40.50.11290">
    <property type="match status" value="1"/>
</dbReference>
<keyword evidence="5" id="KW-1185">Reference proteome</keyword>
<evidence type="ECO:0000259" key="3">
    <source>
        <dbReference type="Pfam" id="PF14403"/>
    </source>
</evidence>
<dbReference type="Proteomes" id="UP001549320">
    <property type="component" value="Unassembled WGS sequence"/>
</dbReference>
<comment type="caution">
    <text evidence="4">The sequence shown here is derived from an EMBL/GenBank/DDBJ whole genome shotgun (WGS) entry which is preliminary data.</text>
</comment>
<organism evidence="4 5">
    <name type="scientific">Ottowia thiooxydans</name>
    <dbReference type="NCBI Taxonomy" id="219182"/>
    <lineage>
        <taxon>Bacteria</taxon>
        <taxon>Pseudomonadati</taxon>
        <taxon>Pseudomonadota</taxon>
        <taxon>Betaproteobacteria</taxon>
        <taxon>Burkholderiales</taxon>
        <taxon>Comamonadaceae</taxon>
        <taxon>Ottowia</taxon>
    </lineage>
</organism>
<accession>A0ABV2Q3I7</accession>
<name>A0ABV2Q3I7_9BURK</name>
<dbReference type="PANTHER" id="PTHR34595:SF2">
    <property type="entry name" value="BLR2978 PROTEIN"/>
    <property type="match status" value="1"/>
</dbReference>
<reference evidence="4 5" key="1">
    <citation type="submission" date="2024-06" db="EMBL/GenBank/DDBJ databases">
        <title>Sorghum-associated microbial communities from plants grown in Nebraska, USA.</title>
        <authorList>
            <person name="Schachtman D."/>
        </authorList>
    </citation>
    <scope>NUCLEOTIDE SEQUENCE [LARGE SCALE GENOMIC DNA]</scope>
    <source>
        <strain evidence="4 5">2709</strain>
    </source>
</reference>
<feature type="domain" description="DUF403" evidence="2">
    <location>
        <begin position="525"/>
        <end position="841"/>
    </location>
</feature>
<feature type="domain" description="Circularly permuted ATP-grasp type 2" evidence="3">
    <location>
        <begin position="100"/>
        <end position="476"/>
    </location>
</feature>
<dbReference type="InterPro" id="IPR007296">
    <property type="entry name" value="DUF403"/>
</dbReference>
<dbReference type="InterPro" id="IPR051680">
    <property type="entry name" value="ATP-dep_Glu-Cys_Ligase-2"/>
</dbReference>
<evidence type="ECO:0000313" key="4">
    <source>
        <dbReference type="EMBL" id="MET4575280.1"/>
    </source>
</evidence>
<evidence type="ECO:0000256" key="1">
    <source>
        <dbReference type="SAM" id="Coils"/>
    </source>
</evidence>
<proteinExistence type="predicted"/>
<dbReference type="EMBL" id="JBEPSH010000001">
    <property type="protein sequence ID" value="MET4575280.1"/>
    <property type="molecule type" value="Genomic_DNA"/>
</dbReference>
<evidence type="ECO:0000259" key="2">
    <source>
        <dbReference type="Pfam" id="PF04168"/>
    </source>
</evidence>
<dbReference type="Pfam" id="PF04168">
    <property type="entry name" value="Alpha-E"/>
    <property type="match status" value="1"/>
</dbReference>
<dbReference type="PANTHER" id="PTHR34595">
    <property type="entry name" value="BLR5612 PROTEIN"/>
    <property type="match status" value="1"/>
</dbReference>
<feature type="coiled-coil region" evidence="1">
    <location>
        <begin position="617"/>
        <end position="644"/>
    </location>
</feature>
<evidence type="ECO:0000313" key="5">
    <source>
        <dbReference type="Proteomes" id="UP001549320"/>
    </source>
</evidence>
<dbReference type="InterPro" id="IPR025841">
    <property type="entry name" value="CP_ATPgrasp_2"/>
</dbReference>
<dbReference type="RefSeq" id="WP_354440630.1">
    <property type="nucleotide sequence ID" value="NZ_JBEPSH010000001.1"/>
</dbReference>
<keyword evidence="1" id="KW-0175">Coiled coil</keyword>
<sequence>MKDAALPLFPSGTPVDPASLASEWAEASSPGHLDELRDSTDGQLTPHWAAFFKHVGLEGMVDLNRRAQSLARQLRDNGVTYNVYSDANGAQRPWSLDLLPMIVSPDSWATIEAGVLQRARLLNAMLADIYGPQRLLAQGLLPAALVHGHPGYLRSMKGVQPVGGTWLHVAAFDLGRGPDGQWRVMSQRTQSPSGLGYLLENRLSISRQFPKAFAGLNIQRLAASYQGMLTGIRAMAPNGDNARIALLTPGPYNETYFEHAYLARYLGLSLVEGNDLTVRDNRLFLKTLTGLEPVDALIKRLDDEWLDPLELRHDSALGIPGLLQVVRAGNVLLANAPGSALLESNALLGFLPAIARELLSEELRLPALATWWCGEQPALQRVLPQLRHGVIKPTYPGSPVFTLMGRSLSRNGLEKITGRMLHSPDEFTVQSFLPLSETPTWTGKHLSPRAAMLRVYAIADGPQSWRVLPGGLVRLAQRGQLMASMQYGGSSADCWVMTRGEVDRTSLLSSAPTTLDLAQTRRPVTSRAAENLFWLGRYTERSENAVRLAQVILRNLHDEEPTTRPLQAWMTKQAKAQALVSDHVPGMLGYAAQRVFERSLIAALADAEGAHSVAYNLRSLRLAAANVRERLSQEQRNLIEQAEQNFLEHSGPLSADTEATAQEALNALEGASEALAGITGTQTDRMMRDNGWRLLSIGRHIERLATLSQAMREAFETGSILDPAGFEALVAQFDSTITFHSQYQQRRDVVALLDLLLVNRDNPRSLAWVLDTLRSRLRKLENDNPEFAERLFTDLPNPGDWDLAHLSTPDIEGQHSDLLTVLQACETSAFLLSDALSQEHFSHAERTNLSLLA</sequence>